<evidence type="ECO:0000313" key="2">
    <source>
        <dbReference type="Proteomes" id="UP000000495"/>
    </source>
</evidence>
<dbReference type="EMBL" id="FR872580">
    <property type="protein sequence ID" value="CCB85206.1"/>
    <property type="molecule type" value="Genomic_DNA"/>
</dbReference>
<proteinExistence type="predicted"/>
<dbReference type="Proteomes" id="UP000000495">
    <property type="component" value="Chromosome"/>
</dbReference>
<dbReference type="AlphaFoldDB" id="F8KVS0"/>
<sequence>MQASLKLIFKIRIAKKILRLQQEFLGLNQQFTGKHGL</sequence>
<organism evidence="1 2">
    <name type="scientific">Parachlamydia acanthamoebae (strain UV7)</name>
    <dbReference type="NCBI Taxonomy" id="765952"/>
    <lineage>
        <taxon>Bacteria</taxon>
        <taxon>Pseudomonadati</taxon>
        <taxon>Chlamydiota</taxon>
        <taxon>Chlamydiia</taxon>
        <taxon>Parachlamydiales</taxon>
        <taxon>Parachlamydiaceae</taxon>
        <taxon>Parachlamydia</taxon>
    </lineage>
</organism>
<reference key="1">
    <citation type="journal article" date="2011" name="Mol. Biol. Evol.">
        <title>Unity in variety -- the pan-genome of the Chlamydiae.</title>
        <authorList>
            <person name="Collingro A."/>
            <person name="Tischler P."/>
            <person name="Weinmaier T."/>
            <person name="Penz T."/>
            <person name="Heinz E."/>
            <person name="Brunham R.C."/>
            <person name="Read T.D."/>
            <person name="Bavoil P.M."/>
            <person name="Sachse K."/>
            <person name="Kahane S."/>
            <person name="Friedman M.G."/>
            <person name="Rattei T."/>
            <person name="Myers G.S.A."/>
            <person name="Horn M."/>
        </authorList>
    </citation>
    <scope>NUCLEOTIDE SEQUENCE</scope>
    <source>
        <strain>UV7</strain>
    </source>
</reference>
<name>F8KVS0_PARAV</name>
<protein>
    <submittedName>
        <fullName evidence="1">Uncharacterized protein</fullName>
    </submittedName>
</protein>
<dbReference type="HOGENOM" id="CLU_3346852_0_0_0"/>
<evidence type="ECO:0000313" key="1">
    <source>
        <dbReference type="EMBL" id="CCB85206.1"/>
    </source>
</evidence>
<reference evidence="1 2" key="2">
    <citation type="journal article" date="2011" name="Mol. Biol. Evol.">
        <title>Unity in variety--the pan-genome of the Chlamydiae.</title>
        <authorList>
            <person name="Collingro A."/>
            <person name="Tischler P."/>
            <person name="Weinmaier T."/>
            <person name="Penz T."/>
            <person name="Heinz E."/>
            <person name="Brunham R.C."/>
            <person name="Read T.D."/>
            <person name="Bavoil P.M."/>
            <person name="Sachse K."/>
            <person name="Kahane S."/>
            <person name="Friedman M.G."/>
            <person name="Rattei T."/>
            <person name="Myers G.S."/>
            <person name="Horn M."/>
        </authorList>
    </citation>
    <scope>NUCLEOTIDE SEQUENCE [LARGE SCALE GENOMIC DNA]</scope>
    <source>
        <strain evidence="2">UV7</strain>
    </source>
</reference>
<keyword evidence="2" id="KW-1185">Reference proteome</keyword>
<accession>F8KVS0</accession>
<gene>
    <name evidence="1" type="ordered locus">PUV_02560</name>
</gene>
<dbReference type="KEGG" id="puv:PUV_02560"/>